<organism evidence="1 2">
    <name type="scientific">Staurois parvus</name>
    <dbReference type="NCBI Taxonomy" id="386267"/>
    <lineage>
        <taxon>Eukaryota</taxon>
        <taxon>Metazoa</taxon>
        <taxon>Chordata</taxon>
        <taxon>Craniata</taxon>
        <taxon>Vertebrata</taxon>
        <taxon>Euteleostomi</taxon>
        <taxon>Amphibia</taxon>
        <taxon>Batrachia</taxon>
        <taxon>Anura</taxon>
        <taxon>Neobatrachia</taxon>
        <taxon>Ranoidea</taxon>
        <taxon>Ranidae</taxon>
        <taxon>Staurois</taxon>
    </lineage>
</organism>
<accession>A0ABN9G608</accession>
<sequence>MGRYRTLFRRNSVALIKKLIGEGKTIKKVLKMIGCSAKMIANALNMATRYERIEPGEKPFL</sequence>
<comment type="caution">
    <text evidence="1">The sequence shown here is derived from an EMBL/GenBank/DDBJ whole genome shotgun (WGS) entry which is preliminary data.</text>
</comment>
<gene>
    <name evidence="1" type="ORF">SPARVUS_LOCUS13417081</name>
</gene>
<keyword evidence="2" id="KW-1185">Reference proteome</keyword>
<dbReference type="Proteomes" id="UP001162483">
    <property type="component" value="Unassembled WGS sequence"/>
</dbReference>
<protein>
    <recommendedName>
        <fullName evidence="3">Transposase</fullName>
    </recommendedName>
</protein>
<name>A0ABN9G608_9NEOB</name>
<evidence type="ECO:0008006" key="3">
    <source>
        <dbReference type="Google" id="ProtNLM"/>
    </source>
</evidence>
<evidence type="ECO:0000313" key="2">
    <source>
        <dbReference type="Proteomes" id="UP001162483"/>
    </source>
</evidence>
<dbReference type="EMBL" id="CATNWA010017925">
    <property type="protein sequence ID" value="CAI9604088.1"/>
    <property type="molecule type" value="Genomic_DNA"/>
</dbReference>
<evidence type="ECO:0000313" key="1">
    <source>
        <dbReference type="EMBL" id="CAI9604088.1"/>
    </source>
</evidence>
<reference evidence="1" key="1">
    <citation type="submission" date="2023-05" db="EMBL/GenBank/DDBJ databases">
        <authorList>
            <person name="Stuckert A."/>
        </authorList>
    </citation>
    <scope>NUCLEOTIDE SEQUENCE</scope>
</reference>
<proteinExistence type="predicted"/>